<accession>A0A928Y6V3</accession>
<dbReference type="EMBL" id="JABTTY010000003">
    <property type="protein sequence ID" value="MBE7525952.1"/>
    <property type="molecule type" value="Genomic_DNA"/>
</dbReference>
<dbReference type="Proteomes" id="UP000710385">
    <property type="component" value="Unassembled WGS sequence"/>
</dbReference>
<name>A0A928Y6V3_UNCKA</name>
<dbReference type="PANTHER" id="PTHR33993:SF2">
    <property type="entry name" value="VOC DOMAIN-CONTAINING PROTEIN"/>
    <property type="match status" value="1"/>
</dbReference>
<reference evidence="2" key="1">
    <citation type="submission" date="2020-05" db="EMBL/GenBank/DDBJ databases">
        <title>High-Quality Genomes of Partial-Nitritation/Anammox System by Hierarchical Clustering Based Hybrid Assembly.</title>
        <authorList>
            <person name="Liu L."/>
            <person name="Wang Y."/>
            <person name="Che Y."/>
            <person name="Chen Y."/>
            <person name="Xia Y."/>
            <person name="Luo R."/>
            <person name="Cheng S.H."/>
            <person name="Zheng C."/>
            <person name="Zhang T."/>
        </authorList>
    </citation>
    <scope>NUCLEOTIDE SEQUENCE</scope>
    <source>
        <strain evidence="2">H1_PAT1</strain>
    </source>
</reference>
<evidence type="ECO:0000313" key="3">
    <source>
        <dbReference type="Proteomes" id="UP000710385"/>
    </source>
</evidence>
<protein>
    <submittedName>
        <fullName evidence="2">VOC family protein</fullName>
    </submittedName>
</protein>
<sequence>MNHNPVGWFEIYVQDMERAKRFYESVFQTQLERLNSPPGMSIELWSFPMLKDRMGTSGALVKMDHGPSGGNAVLVYFSCADCAVEAARAASAGGQVVREKMSIGPYGFIALIRDTEGNMIGLHSMQ</sequence>
<dbReference type="InterPro" id="IPR052164">
    <property type="entry name" value="Anthracycline_SecMetBiosynth"/>
</dbReference>
<dbReference type="InterPro" id="IPR029068">
    <property type="entry name" value="Glyas_Bleomycin-R_OHBP_Dase"/>
</dbReference>
<dbReference type="Gene3D" id="3.10.180.10">
    <property type="entry name" value="2,3-Dihydroxybiphenyl 1,2-Dioxygenase, domain 1"/>
    <property type="match status" value="1"/>
</dbReference>
<dbReference type="CDD" id="cd07247">
    <property type="entry name" value="SgaA_N_like"/>
    <property type="match status" value="1"/>
</dbReference>
<evidence type="ECO:0000259" key="1">
    <source>
        <dbReference type="PROSITE" id="PS51819"/>
    </source>
</evidence>
<organism evidence="2 3">
    <name type="scientific">candidate division WWE3 bacterium</name>
    <dbReference type="NCBI Taxonomy" id="2053526"/>
    <lineage>
        <taxon>Bacteria</taxon>
        <taxon>Katanobacteria</taxon>
    </lineage>
</organism>
<dbReference type="SUPFAM" id="SSF54593">
    <property type="entry name" value="Glyoxalase/Bleomycin resistance protein/Dihydroxybiphenyl dioxygenase"/>
    <property type="match status" value="1"/>
</dbReference>
<dbReference type="InterPro" id="IPR037523">
    <property type="entry name" value="VOC_core"/>
</dbReference>
<dbReference type="Pfam" id="PF00903">
    <property type="entry name" value="Glyoxalase"/>
    <property type="match status" value="1"/>
</dbReference>
<comment type="caution">
    <text evidence="2">The sequence shown here is derived from an EMBL/GenBank/DDBJ whole genome shotgun (WGS) entry which is preliminary data.</text>
</comment>
<gene>
    <name evidence="2" type="ORF">HS096_06685</name>
</gene>
<feature type="domain" description="VOC" evidence="1">
    <location>
        <begin position="5"/>
        <end position="125"/>
    </location>
</feature>
<dbReference type="PROSITE" id="PS51819">
    <property type="entry name" value="VOC"/>
    <property type="match status" value="1"/>
</dbReference>
<dbReference type="AlphaFoldDB" id="A0A928Y6V3"/>
<dbReference type="PANTHER" id="PTHR33993">
    <property type="entry name" value="GLYOXALASE-RELATED"/>
    <property type="match status" value="1"/>
</dbReference>
<evidence type="ECO:0000313" key="2">
    <source>
        <dbReference type="EMBL" id="MBE7525952.1"/>
    </source>
</evidence>
<dbReference type="InterPro" id="IPR004360">
    <property type="entry name" value="Glyas_Fos-R_dOase_dom"/>
</dbReference>
<proteinExistence type="predicted"/>